<dbReference type="GO" id="GO:0016491">
    <property type="term" value="F:oxidoreductase activity"/>
    <property type="evidence" value="ECO:0007669"/>
    <property type="project" value="UniProtKB-KW"/>
</dbReference>
<dbReference type="Gene3D" id="3.20.20.100">
    <property type="entry name" value="NADP-dependent oxidoreductase domain"/>
    <property type="match status" value="1"/>
</dbReference>
<dbReference type="CDD" id="cd19078">
    <property type="entry name" value="AKR_AKR13C1_2"/>
    <property type="match status" value="1"/>
</dbReference>
<dbReference type="PANTHER" id="PTHR43625:SF77">
    <property type="entry name" value="ALDO-KETO REDUCTASE"/>
    <property type="match status" value="1"/>
</dbReference>
<keyword evidence="4" id="KW-1185">Reference proteome</keyword>
<dbReference type="AlphaFoldDB" id="A0A5B9Y3P1"/>
<evidence type="ECO:0000256" key="1">
    <source>
        <dbReference type="ARBA" id="ARBA00023002"/>
    </source>
</evidence>
<dbReference type="KEGG" id="schi:SCHIN_v1c04870"/>
<dbReference type="EMBL" id="CP043026">
    <property type="protein sequence ID" value="QEH61684.1"/>
    <property type="molecule type" value="Genomic_DNA"/>
</dbReference>
<dbReference type="SUPFAM" id="SSF51430">
    <property type="entry name" value="NAD(P)-linked oxidoreductase"/>
    <property type="match status" value="1"/>
</dbReference>
<dbReference type="InterPro" id="IPR036812">
    <property type="entry name" value="NAD(P)_OxRdtase_dom_sf"/>
</dbReference>
<gene>
    <name evidence="3" type="ORF">SCHIN_v1c04870</name>
</gene>
<feature type="domain" description="NADP-dependent oxidoreductase" evidence="2">
    <location>
        <begin position="15"/>
        <end position="308"/>
    </location>
</feature>
<evidence type="ECO:0000313" key="4">
    <source>
        <dbReference type="Proteomes" id="UP000323144"/>
    </source>
</evidence>
<protein>
    <submittedName>
        <fullName evidence="3">Aldo/keto reductase</fullName>
    </submittedName>
</protein>
<dbReference type="PANTHER" id="PTHR43625">
    <property type="entry name" value="AFLATOXIN B1 ALDEHYDE REDUCTASE"/>
    <property type="match status" value="1"/>
</dbReference>
<keyword evidence="1" id="KW-0560">Oxidoreductase</keyword>
<dbReference type="Pfam" id="PF00248">
    <property type="entry name" value="Aldo_ket_red"/>
    <property type="match status" value="1"/>
</dbReference>
<organism evidence="3 4">
    <name type="scientific">Spiroplasma chinense</name>
    <dbReference type="NCBI Taxonomy" id="216932"/>
    <lineage>
        <taxon>Bacteria</taxon>
        <taxon>Bacillati</taxon>
        <taxon>Mycoplasmatota</taxon>
        <taxon>Mollicutes</taxon>
        <taxon>Entomoplasmatales</taxon>
        <taxon>Spiroplasmataceae</taxon>
        <taxon>Spiroplasma</taxon>
    </lineage>
</organism>
<evidence type="ECO:0000259" key="2">
    <source>
        <dbReference type="Pfam" id="PF00248"/>
    </source>
</evidence>
<dbReference type="Proteomes" id="UP000323144">
    <property type="component" value="Chromosome"/>
</dbReference>
<dbReference type="RefSeq" id="WP_166508072.1">
    <property type="nucleotide sequence ID" value="NZ_CP043026.1"/>
</dbReference>
<evidence type="ECO:0000313" key="3">
    <source>
        <dbReference type="EMBL" id="QEH61684.1"/>
    </source>
</evidence>
<sequence>MKKRILGKDLEVSELGLGCMGLSFSLPPFPTKQEAIEFIREAYKRGVTFFDTAEIYGPFNNEEILGEAVKDFRDKVIIATKFGFKYDGNQVIGVDSSVENMQRALEGSLKRLQTDYIDLYYQHRVDKETPIENVAQEMKKMIEQGKVRYWGLSEASAKTIRKAHAICPLTALQSEYSMFFREVEKEILPTLEELNIGFVPFSPLGRGFLTGTITKDTVFEKNDFRLTSPRFNNPEYFEANLKLVDLVKEIAAEKQTSPAAIALAWLMAQKPWIVPIPGTKKLHRLEENLSATQVTFTKEELSKIQEKLDSIEILGNRYSEANEKQIDK</sequence>
<reference evidence="3 4" key="1">
    <citation type="submission" date="2019-08" db="EMBL/GenBank/DDBJ databases">
        <title>Complete genome sequence of Spiroplasma chinense CCH (DSM 19755).</title>
        <authorList>
            <person name="Shen H.-Y."/>
            <person name="Lin Y.-C."/>
            <person name="Chou L."/>
            <person name="Kuo C.-H."/>
        </authorList>
    </citation>
    <scope>NUCLEOTIDE SEQUENCE [LARGE SCALE GENOMIC DNA]</scope>
    <source>
        <strain evidence="3 4">CCH</strain>
    </source>
</reference>
<dbReference type="InterPro" id="IPR050791">
    <property type="entry name" value="Aldo-Keto_reductase"/>
</dbReference>
<dbReference type="InterPro" id="IPR023210">
    <property type="entry name" value="NADP_OxRdtase_dom"/>
</dbReference>
<proteinExistence type="predicted"/>
<name>A0A5B9Y3P1_9MOLU</name>
<accession>A0A5B9Y3P1</accession>
<dbReference type="GO" id="GO:0005737">
    <property type="term" value="C:cytoplasm"/>
    <property type="evidence" value="ECO:0007669"/>
    <property type="project" value="TreeGrafter"/>
</dbReference>